<evidence type="ECO:0000313" key="2">
    <source>
        <dbReference type="Proteomes" id="UP001234297"/>
    </source>
</evidence>
<sequence length="113" mass="12033">MAVSKIGTLLLVIIIFAGISLPGNCVVAAKECPVKFALIAQCAKFIQIPGSPVEPPKICCDVIQEADMPCLCMMIAKDIEKFLSVKKIADIANSCKRPFKSGTKCGSYTVPKA</sequence>
<reference evidence="1 2" key="1">
    <citation type="journal article" date="2022" name="Hortic Res">
        <title>A haplotype resolved chromosomal level avocado genome allows analysis of novel avocado genes.</title>
        <authorList>
            <person name="Nath O."/>
            <person name="Fletcher S.J."/>
            <person name="Hayward A."/>
            <person name="Shaw L.M."/>
            <person name="Masouleh A.K."/>
            <person name="Furtado A."/>
            <person name="Henry R.J."/>
            <person name="Mitter N."/>
        </authorList>
    </citation>
    <scope>NUCLEOTIDE SEQUENCE [LARGE SCALE GENOMIC DNA]</scope>
    <source>
        <strain evidence="2">cv. Hass</strain>
    </source>
</reference>
<evidence type="ECO:0000313" key="1">
    <source>
        <dbReference type="EMBL" id="KAJ8634096.1"/>
    </source>
</evidence>
<accession>A0ACC2LL05</accession>
<organism evidence="1 2">
    <name type="scientific">Persea americana</name>
    <name type="common">Avocado</name>
    <dbReference type="NCBI Taxonomy" id="3435"/>
    <lineage>
        <taxon>Eukaryota</taxon>
        <taxon>Viridiplantae</taxon>
        <taxon>Streptophyta</taxon>
        <taxon>Embryophyta</taxon>
        <taxon>Tracheophyta</taxon>
        <taxon>Spermatophyta</taxon>
        <taxon>Magnoliopsida</taxon>
        <taxon>Magnoliidae</taxon>
        <taxon>Laurales</taxon>
        <taxon>Lauraceae</taxon>
        <taxon>Persea</taxon>
    </lineage>
</organism>
<protein>
    <submittedName>
        <fullName evidence="1">Uncharacterized protein</fullName>
    </submittedName>
</protein>
<name>A0ACC2LL05_PERAE</name>
<proteinExistence type="predicted"/>
<dbReference type="Proteomes" id="UP001234297">
    <property type="component" value="Chromosome 8"/>
</dbReference>
<comment type="caution">
    <text evidence="1">The sequence shown here is derived from an EMBL/GenBank/DDBJ whole genome shotgun (WGS) entry which is preliminary data.</text>
</comment>
<gene>
    <name evidence="1" type="ORF">MRB53_027432</name>
</gene>
<keyword evidence="2" id="KW-1185">Reference proteome</keyword>
<dbReference type="EMBL" id="CM056816">
    <property type="protein sequence ID" value="KAJ8634096.1"/>
    <property type="molecule type" value="Genomic_DNA"/>
</dbReference>